<name>A0A381Y6G8_9ZZZZ</name>
<sequence>IHLEFAQEYANSQIPAFLFDNHPKQVSTDIIYNIKPPDDDFGEYPLNKLEIDIINALHIIPGYGIQLGYSQNYPSMIRYLFPDLITSAGWKSYALNMLIEEGYGNWEQEYHILKLKEEISIIVRAIIEINYYSGDISRNDAIIDLTKMAFMKKDRAEILLMESDLHYFSGTTTFIGIMEMSSLLAEYKRTQGDKFELSEFHRLILKDGVVPLFELKKKVLSL</sequence>
<feature type="non-terminal residue" evidence="1">
    <location>
        <position position="1"/>
    </location>
</feature>
<evidence type="ECO:0000313" key="1">
    <source>
        <dbReference type="EMBL" id="SVA72575.1"/>
    </source>
</evidence>
<dbReference type="AlphaFoldDB" id="A0A381Y6G8"/>
<reference evidence="1" key="1">
    <citation type="submission" date="2018-05" db="EMBL/GenBank/DDBJ databases">
        <authorList>
            <person name="Lanie J.A."/>
            <person name="Ng W.-L."/>
            <person name="Kazmierczak K.M."/>
            <person name="Andrzejewski T.M."/>
            <person name="Davidsen T.M."/>
            <person name="Wayne K.J."/>
            <person name="Tettelin H."/>
            <person name="Glass J.I."/>
            <person name="Rusch D."/>
            <person name="Podicherti R."/>
            <person name="Tsui H.-C.T."/>
            <person name="Winkler M.E."/>
        </authorList>
    </citation>
    <scope>NUCLEOTIDE SEQUENCE</scope>
</reference>
<evidence type="ECO:0008006" key="2">
    <source>
        <dbReference type="Google" id="ProtNLM"/>
    </source>
</evidence>
<accession>A0A381Y6G8</accession>
<protein>
    <recommendedName>
        <fullName evidence="2">DUF885 domain-containing protein</fullName>
    </recommendedName>
</protein>
<dbReference type="InterPro" id="IPR010281">
    <property type="entry name" value="DUF885"/>
</dbReference>
<proteinExistence type="predicted"/>
<gene>
    <name evidence="1" type="ORF">METZ01_LOCUS125429</name>
</gene>
<dbReference type="EMBL" id="UINC01017492">
    <property type="protein sequence ID" value="SVA72575.1"/>
    <property type="molecule type" value="Genomic_DNA"/>
</dbReference>
<organism evidence="1">
    <name type="scientific">marine metagenome</name>
    <dbReference type="NCBI Taxonomy" id="408172"/>
    <lineage>
        <taxon>unclassified sequences</taxon>
        <taxon>metagenomes</taxon>
        <taxon>ecological metagenomes</taxon>
    </lineage>
</organism>
<dbReference type="Pfam" id="PF05960">
    <property type="entry name" value="DUF885"/>
    <property type="match status" value="1"/>
</dbReference>